<comment type="caution">
    <text evidence="3">The sequence shown here is derived from an EMBL/GenBank/DDBJ whole genome shotgun (WGS) entry which is preliminary data.</text>
</comment>
<dbReference type="RefSeq" id="WP_150014693.1">
    <property type="nucleotide sequence ID" value="NZ_VWSG01000016.1"/>
</dbReference>
<dbReference type="AlphaFoldDB" id="A0A5M6CB83"/>
<dbReference type="Proteomes" id="UP000325141">
    <property type="component" value="Unassembled WGS sequence"/>
</dbReference>
<keyword evidence="1" id="KW-0732">Signal</keyword>
<proteinExistence type="predicted"/>
<dbReference type="EMBL" id="VWSG01000016">
    <property type="protein sequence ID" value="KAA5531800.1"/>
    <property type="molecule type" value="Genomic_DNA"/>
</dbReference>
<dbReference type="Pfam" id="PF18962">
    <property type="entry name" value="Por_Secre_tail"/>
    <property type="match status" value="1"/>
</dbReference>
<evidence type="ECO:0000313" key="3">
    <source>
        <dbReference type="EMBL" id="KAA5531800.1"/>
    </source>
</evidence>
<dbReference type="NCBIfam" id="TIGR04183">
    <property type="entry name" value="Por_Secre_tail"/>
    <property type="match status" value="1"/>
</dbReference>
<organism evidence="3 4">
    <name type="scientific">Paenimyroides baculatum</name>
    <dbReference type="NCBI Taxonomy" id="2608000"/>
    <lineage>
        <taxon>Bacteria</taxon>
        <taxon>Pseudomonadati</taxon>
        <taxon>Bacteroidota</taxon>
        <taxon>Flavobacteriia</taxon>
        <taxon>Flavobacteriales</taxon>
        <taxon>Flavobacteriaceae</taxon>
        <taxon>Paenimyroides</taxon>
    </lineage>
</organism>
<protein>
    <submittedName>
        <fullName evidence="3">T9SS type A sorting domain-containing protein</fullName>
    </submittedName>
</protein>
<dbReference type="InterPro" id="IPR026444">
    <property type="entry name" value="Secre_tail"/>
</dbReference>
<evidence type="ECO:0000259" key="2">
    <source>
        <dbReference type="Pfam" id="PF18962"/>
    </source>
</evidence>
<accession>A0A5M6CB83</accession>
<name>A0A5M6CB83_9FLAO</name>
<feature type="domain" description="Secretion system C-terminal sorting" evidence="2">
    <location>
        <begin position="4"/>
        <end position="64"/>
    </location>
</feature>
<keyword evidence="4" id="KW-1185">Reference proteome</keyword>
<reference evidence="3 4" key="1">
    <citation type="submission" date="2019-09" db="EMBL/GenBank/DDBJ databases">
        <title>Genome sequence and assembly of Flavobacterium sp.</title>
        <authorList>
            <person name="Chhetri G."/>
        </authorList>
    </citation>
    <scope>NUCLEOTIDE SEQUENCE [LARGE SCALE GENOMIC DNA]</scope>
    <source>
        <strain evidence="3 4">SNL9</strain>
    </source>
</reference>
<evidence type="ECO:0000256" key="1">
    <source>
        <dbReference type="ARBA" id="ARBA00022729"/>
    </source>
</evidence>
<sequence length="65" mass="7211">MSILPIPTTDILNIELENSLVYNTTGQLIKESKEKIFNLNGLAKGIYHVQVITDKGKATQKVVVK</sequence>
<evidence type="ECO:0000313" key="4">
    <source>
        <dbReference type="Proteomes" id="UP000325141"/>
    </source>
</evidence>
<gene>
    <name evidence="3" type="ORF">F0460_15005</name>
</gene>